<proteinExistence type="inferred from homology"/>
<evidence type="ECO:0000259" key="3">
    <source>
        <dbReference type="PROSITE" id="PS51717"/>
    </source>
</evidence>
<feature type="compositionally biased region" description="Polar residues" evidence="2">
    <location>
        <begin position="10"/>
        <end position="26"/>
    </location>
</feature>
<protein>
    <recommendedName>
        <fullName evidence="3">VLIG-type G domain-containing protein</fullName>
    </recommendedName>
</protein>
<dbReference type="Pfam" id="PF25683">
    <property type="entry name" value="URGCP_GTPase"/>
    <property type="match status" value="1"/>
</dbReference>
<dbReference type="PANTHER" id="PTHR14819:SF5">
    <property type="entry name" value="INTERFERON-INDUCED VERY LARGE GTPASE 1"/>
    <property type="match status" value="1"/>
</dbReference>
<dbReference type="Gene3D" id="3.40.50.300">
    <property type="entry name" value="P-loop containing nucleotide triphosphate hydrolases"/>
    <property type="match status" value="1"/>
</dbReference>
<name>A0AAV2PSL3_MEGNR</name>
<dbReference type="SUPFAM" id="SSF52540">
    <property type="entry name" value="P-loop containing nucleoside triphosphate hydrolases"/>
    <property type="match status" value="1"/>
</dbReference>
<dbReference type="Pfam" id="PF25974">
    <property type="entry name" value="URGCP_9th"/>
    <property type="match status" value="1"/>
</dbReference>
<feature type="domain" description="VLIG-type G" evidence="3">
    <location>
        <begin position="718"/>
        <end position="965"/>
    </location>
</feature>
<evidence type="ECO:0000313" key="4">
    <source>
        <dbReference type="EMBL" id="CAL4062326.1"/>
    </source>
</evidence>
<dbReference type="PANTHER" id="PTHR14819">
    <property type="entry name" value="GTP-BINDING"/>
    <property type="match status" value="1"/>
</dbReference>
<dbReference type="InterPro" id="IPR052986">
    <property type="entry name" value="VLIG_GTPase"/>
</dbReference>
<dbReference type="Pfam" id="PF25496">
    <property type="entry name" value="URGCP"/>
    <property type="match status" value="1"/>
</dbReference>
<dbReference type="InterPro" id="IPR058641">
    <property type="entry name" value="GVIN1_dom"/>
</dbReference>
<dbReference type="EMBL" id="CAXKWB010000819">
    <property type="protein sequence ID" value="CAL4062326.1"/>
    <property type="molecule type" value="Genomic_DNA"/>
</dbReference>
<dbReference type="InterPro" id="IPR057365">
    <property type="entry name" value="URGCP"/>
</dbReference>
<evidence type="ECO:0000313" key="5">
    <source>
        <dbReference type="Proteomes" id="UP001497623"/>
    </source>
</evidence>
<dbReference type="Proteomes" id="UP001497623">
    <property type="component" value="Unassembled WGS sequence"/>
</dbReference>
<organism evidence="4 5">
    <name type="scientific">Meganyctiphanes norvegica</name>
    <name type="common">Northern krill</name>
    <name type="synonym">Thysanopoda norvegica</name>
    <dbReference type="NCBI Taxonomy" id="48144"/>
    <lineage>
        <taxon>Eukaryota</taxon>
        <taxon>Metazoa</taxon>
        <taxon>Ecdysozoa</taxon>
        <taxon>Arthropoda</taxon>
        <taxon>Crustacea</taxon>
        <taxon>Multicrustacea</taxon>
        <taxon>Malacostraca</taxon>
        <taxon>Eumalacostraca</taxon>
        <taxon>Eucarida</taxon>
        <taxon>Euphausiacea</taxon>
        <taxon>Euphausiidae</taxon>
        <taxon>Meganyctiphanes</taxon>
    </lineage>
</organism>
<dbReference type="InterPro" id="IPR030383">
    <property type="entry name" value="G_VLIG_dom"/>
</dbReference>
<gene>
    <name evidence="4" type="ORF">MNOR_LOCUS2625</name>
</gene>
<dbReference type="GO" id="GO:0005525">
    <property type="term" value="F:GTP binding"/>
    <property type="evidence" value="ECO:0007669"/>
    <property type="project" value="InterPro"/>
</dbReference>
<accession>A0AAV2PSL3</accession>
<evidence type="ECO:0000256" key="2">
    <source>
        <dbReference type="SAM" id="MobiDB-lite"/>
    </source>
</evidence>
<dbReference type="InterPro" id="IPR027417">
    <property type="entry name" value="P-loop_NTPase"/>
</dbReference>
<feature type="region of interest" description="Disordered" evidence="2">
    <location>
        <begin position="1"/>
        <end position="68"/>
    </location>
</feature>
<comment type="caution">
    <text evidence="4">The sequence shown here is derived from an EMBL/GenBank/DDBJ whole genome shotgun (WGS) entry which is preliminary data.</text>
</comment>
<dbReference type="PROSITE" id="PS51717">
    <property type="entry name" value="G_VLIG"/>
    <property type="match status" value="1"/>
</dbReference>
<reference evidence="4 5" key="1">
    <citation type="submission" date="2024-05" db="EMBL/GenBank/DDBJ databases">
        <authorList>
            <person name="Wallberg A."/>
        </authorList>
    </citation>
    <scope>NUCLEOTIDE SEQUENCE [LARGE SCALE GENOMIC DNA]</scope>
</reference>
<keyword evidence="5" id="KW-1185">Reference proteome</keyword>
<comment type="similarity">
    <text evidence="1">Belongs to the TRAFAC class dynamin-like GTPase superfamily. Very large inducible GTPase (VLIG) family.</text>
</comment>
<sequence length="1689" mass="195459">MTDPCAPDGNNPTDNIPTSEPSTQATDKPAIDEDNPTDIPEVSSQETDKPAIDEDNPTDNIPTHQANKPLKNKDYLDLKSILRKLSIGEVLEYNFGTRELLEVTKTSLKGEKPHTMKKTFVYIISKIIMLDYRFREIPVCTAIPENELITDNCDDIEAQLMAYSYQNNTNIIHPSDVLVIIMNSCDNLLKQIIVQKLAVCQFAIPIILPNLNSSEPLFLSWAMRLMDMNWKTHLEEDQNIKFMPIVSAMRLSDLCRSKSFILNGILCHQPHNVYFHRDCEAGNVQRNISNGSVELTWYIPAGNPEKDNFHKTIAVANLRGDAKNHSKQFDLLCEISSIILLFVSFESISNPEYSSILQMLSKSNHELIFIFLGTVNLVSNEYSLQSIKSLKKIMGTKEIKIVCGKLNGKVINAAALTKVLRKEINVCLNTESYPKPLNWEAVSAKANHIGIEIDEDNIPCQHGKIMANTIIDKLKLNDIAHIKENELPLQGKLWSKWSDANKDQAKLNNIEGKPIETYISDMENEKMKCRKKQFKLVEKMTPVMESFIQQITQTETNPETQRYFMQWIKIYLDNISRITLPQIQKEYLSIWNDIQVLKNKKTNDNTIMEKKQDPETKKLNDDNIIKKQKELDEQEKKLIATSFGMEHFMREVGQIYETIIDNKIDKSGKFKDLYLLPLFAARLLISGYPLEIMDGDVAHVPLTWVKAVFESLKIILEDKRVYVISVLGIQSSGKSTLLNTMFGLNFAVSAGRCTRGVFAQLIPVDGELTDELGYEYILILDTEGLRAPELGQLKLNHDNELATLVIGMGDVTLINIKGENTAEIEDILQICVHAFIRMRKVNKDKKFQPGCYFIHQNVPATNAAEQMAYGYIQIQEKLNYMAVAAANEEHASNIHSFKDVIDFDLNTNVCYFSSLWQGDPPMAPSNPTYSESIMDLKTHLLRYPSTKNRACLTFTDLQLRMSDLWQAILFENFVFSFKNSIEVNAYRDLESKVSLLSWKYRIEVKKWGNDSVNEILSCREEDITKEHSKIKISLGEILDDKLEFFTKELDTFFEGKDKDILVQWRSNMHLKLKSLRNQLENDATMNIEMHFKIRNEQAAAKIKTASYQDQLELFVKEYVNQNIEENLSEQANLEIFDKKWKEKIETFKFEKIKKKDIEGDVRNFLATTFQKEPELLTNTISKFRPFKSEECNLYDIPIISDEDFTITIREQLKQSANYLVPIFQVKGTTREVNNFTKTLQNEVGIYLEENNGLDYDNVFLYNIYQTVSKLIKDHNKDNKHYKLNKSFEIKVTVHILRNVICHFELLHKEYRMKYDPELFLIKKYKPKLQQYFLGAVSQSMKEKTAANMLITHLEGAIVTLLKKDLPLKIAASARASDSKYHTKLDLYNKILLDLGELEEFDEYKKFINNSHSAMNNWLKNYVYNFCKETVKGNSKFVIEADKLLNITVDQLEKCVTDINDSLETNDISFKSWYNKYHEAARKIVPLDDTLFNIFDENEIKNIKYFEENITQGIQRIQKQIEEQFRKWSVNDLDVEPHKILGENTLGCEKQCPFCKAICIHMKDHDVSHSNPCHQPRAIGGYSTVNTKLFVLESCHLGVAGNRRFRNKATNFKWHNYKEYKTVNCEYEKWNITPDTSIEGTAYWKWVFVHFKKQFEELHEAKCPELPDTWTNLNWENAKESLYDISKYKF</sequence>
<evidence type="ECO:0000256" key="1">
    <source>
        <dbReference type="ARBA" id="ARBA00006828"/>
    </source>
</evidence>